<organism evidence="1 2">
    <name type="scientific">Opisthorchis viverrini</name>
    <name type="common">Southeast Asian liver fluke</name>
    <dbReference type="NCBI Taxonomy" id="6198"/>
    <lineage>
        <taxon>Eukaryota</taxon>
        <taxon>Metazoa</taxon>
        <taxon>Spiralia</taxon>
        <taxon>Lophotrochozoa</taxon>
        <taxon>Platyhelminthes</taxon>
        <taxon>Trematoda</taxon>
        <taxon>Digenea</taxon>
        <taxon>Opisthorchiida</taxon>
        <taxon>Opisthorchiata</taxon>
        <taxon>Opisthorchiidae</taxon>
        <taxon>Opisthorchis</taxon>
    </lineage>
</organism>
<dbReference type="SUPFAM" id="SSF63737">
    <property type="entry name" value="Leukotriene A4 hydrolase N-terminal domain"/>
    <property type="match status" value="1"/>
</dbReference>
<evidence type="ECO:0000313" key="1">
    <source>
        <dbReference type="EMBL" id="OON21511.1"/>
    </source>
</evidence>
<gene>
    <name evidence="1" type="ORF">X801_02593</name>
</gene>
<dbReference type="Gene3D" id="2.60.40.1730">
    <property type="entry name" value="tricorn interacting facor f3 domain"/>
    <property type="match status" value="1"/>
</dbReference>
<name>A0A1S8X4E3_OPIVI</name>
<reference evidence="1 2" key="1">
    <citation type="submission" date="2015-03" db="EMBL/GenBank/DDBJ databases">
        <title>Draft genome of the nematode, Opisthorchis viverrini.</title>
        <authorList>
            <person name="Mitreva M."/>
        </authorList>
    </citation>
    <scope>NUCLEOTIDE SEQUENCE [LARGE SCALE GENOMIC DNA]</scope>
    <source>
        <strain evidence="1">Khon Kaen</strain>
    </source>
</reference>
<dbReference type="EMBL" id="KV892104">
    <property type="protein sequence ID" value="OON21511.1"/>
    <property type="molecule type" value="Genomic_DNA"/>
</dbReference>
<sequence length="129" mass="15052">MEFEDYEYTPFEEKRKKMESQRVNGFGEVTQHKTTTVVEELLHPSDDTIFTVVKWLREAHVTLIRNKDYHSLSNMGLEKTISLGNNWYADVFYPTVNTSTYVLAFVVSQFAPLSSKDSRGRNVYETEEI</sequence>
<protein>
    <submittedName>
        <fullName evidence="1">Uncharacterized protein</fullName>
    </submittedName>
</protein>
<dbReference type="AlphaFoldDB" id="A0A1S8X4E3"/>
<keyword evidence="2" id="KW-1185">Reference proteome</keyword>
<accession>A0A1S8X4E3</accession>
<evidence type="ECO:0000313" key="2">
    <source>
        <dbReference type="Proteomes" id="UP000243686"/>
    </source>
</evidence>
<proteinExistence type="predicted"/>
<dbReference type="InterPro" id="IPR042097">
    <property type="entry name" value="Aminopeptidase_N-like_N_sf"/>
</dbReference>
<dbReference type="Proteomes" id="UP000243686">
    <property type="component" value="Unassembled WGS sequence"/>
</dbReference>